<evidence type="ECO:0000256" key="1">
    <source>
        <dbReference type="SAM" id="MobiDB-lite"/>
    </source>
</evidence>
<dbReference type="EMBL" id="JALJOT010000006">
    <property type="protein sequence ID" value="KAK9909419.1"/>
    <property type="molecule type" value="Genomic_DNA"/>
</dbReference>
<sequence length="583" mass="65087">MQWPPHWPPPIAARPTSSLLWTKRKRRSKARPGRGAEHWLRRWRPGTRRARGLAVVEAVAETAHAQAEREASATRKRAEELEDSPQAAQGSEVDNLKAQLAKLRAKCSILVVAIHSSYRRGMEDVRSILHLRREKELLLQRLPPAQVAVLRTPPQFWLADRWLQDNPCPDRMSYDQTLDFVDNVPVSIETRVALKSCLFEAKPGFFSPVESATAVFERPEVVHKLLTKGKEGKVQVTLVGRRRLGKTMSVPHAVVEARAQIYPELGRDKTYFFYDSNSNVVHVDNVITVLRLLFHMKVPAIFDEFQDLPYALAKQVKACIERGLVKEALGITMFGSAEGAVRICSAMWMSGLASKGASTPIRMPLPGVNVLLALLQHRCPELSASEQAAEFLRRLALCGRNLGEHDSAAKPSARELLSTSLASPNYCDFTDPRLYTYSELRGVDADEAEEIEAAICRAEGFIVECLVCLDYDLRHQFLDIMGIDSQVRAKLSIFHGMFAGIVEIDGMFSANNELFMVSAKRHQSEQHLINSRATANTPAVNGPYLPNDMQLKGGPRVAVNMCIDTQALNSQIGMEYTDRIGTD</sequence>
<feature type="compositionally biased region" description="Basic and acidic residues" evidence="1">
    <location>
        <begin position="66"/>
        <end position="79"/>
    </location>
</feature>
<protein>
    <submittedName>
        <fullName evidence="2">Uncharacterized protein</fullName>
    </submittedName>
</protein>
<feature type="compositionally biased region" description="Pro residues" evidence="1">
    <location>
        <begin position="1"/>
        <end position="12"/>
    </location>
</feature>
<evidence type="ECO:0000313" key="3">
    <source>
        <dbReference type="Proteomes" id="UP001491310"/>
    </source>
</evidence>
<feature type="region of interest" description="Disordered" evidence="1">
    <location>
        <begin position="1"/>
        <end position="42"/>
    </location>
</feature>
<accession>A0ABR2YR21</accession>
<feature type="region of interest" description="Disordered" evidence="1">
    <location>
        <begin position="66"/>
        <end position="92"/>
    </location>
</feature>
<dbReference type="Proteomes" id="UP001491310">
    <property type="component" value="Unassembled WGS sequence"/>
</dbReference>
<gene>
    <name evidence="2" type="ORF">WJX75_001938</name>
</gene>
<reference evidence="2 3" key="1">
    <citation type="journal article" date="2024" name="Nat. Commun.">
        <title>Phylogenomics reveals the evolutionary origins of lichenization in chlorophyte algae.</title>
        <authorList>
            <person name="Puginier C."/>
            <person name="Libourel C."/>
            <person name="Otte J."/>
            <person name="Skaloud P."/>
            <person name="Haon M."/>
            <person name="Grisel S."/>
            <person name="Petersen M."/>
            <person name="Berrin J.G."/>
            <person name="Delaux P.M."/>
            <person name="Dal Grande F."/>
            <person name="Keller J."/>
        </authorList>
    </citation>
    <scope>NUCLEOTIDE SEQUENCE [LARGE SCALE GENOMIC DNA]</scope>
    <source>
        <strain evidence="2 3">SAG 216-7</strain>
    </source>
</reference>
<proteinExistence type="predicted"/>
<comment type="caution">
    <text evidence="2">The sequence shown here is derived from an EMBL/GenBank/DDBJ whole genome shotgun (WGS) entry which is preliminary data.</text>
</comment>
<keyword evidence="3" id="KW-1185">Reference proteome</keyword>
<evidence type="ECO:0000313" key="2">
    <source>
        <dbReference type="EMBL" id="KAK9909419.1"/>
    </source>
</evidence>
<feature type="compositionally biased region" description="Basic residues" evidence="1">
    <location>
        <begin position="22"/>
        <end position="32"/>
    </location>
</feature>
<name>A0ABR2YR21_9CHLO</name>
<organism evidence="2 3">
    <name type="scientific">Coccomyxa subellipsoidea</name>
    <dbReference type="NCBI Taxonomy" id="248742"/>
    <lineage>
        <taxon>Eukaryota</taxon>
        <taxon>Viridiplantae</taxon>
        <taxon>Chlorophyta</taxon>
        <taxon>core chlorophytes</taxon>
        <taxon>Trebouxiophyceae</taxon>
        <taxon>Trebouxiophyceae incertae sedis</taxon>
        <taxon>Coccomyxaceae</taxon>
        <taxon>Coccomyxa</taxon>
    </lineage>
</organism>